<sequence length="355" mass="40560">MAETEKIEIMNFDQDGYLEDGRNLVETGKLMRDLADKVADEGYDAVFLMGVGGTWDELMQLEYLMNKFGDRDLEVYLIHAAEWNVSGHKRMTSNSVVLTASESGTTPEVLEAVKKMKDMGVRVIAMTSPDGPIGQAVGADMCVKMASDHGAGGCEKGYYLADCFGLCLLNRRGCFPKYDLFIEQTKNIWKDMLDIRKKFEPTAEELAKKYALAPYTMFIGSGALWGETILFSMCILEEMQWKRTRYISSADFFHGTLELVEEGVPVFLFKGEDEKRKLDERVEAFLTNNVHRTGDEDIVIIDTAEYAIPGLDPEFRVIVSPWILTVLMTDRLGRYYETVTKHNLKYRRYYHQFDY</sequence>
<accession>A0A3E4QUM8</accession>
<dbReference type="GO" id="GO:0004360">
    <property type="term" value="F:glutamine-fructose-6-phosphate transaminase (isomerizing) activity"/>
    <property type="evidence" value="ECO:0007669"/>
    <property type="project" value="TreeGrafter"/>
</dbReference>
<organism evidence="2 3">
    <name type="scientific">Collinsella tanakaei</name>
    <dbReference type="NCBI Taxonomy" id="626935"/>
    <lineage>
        <taxon>Bacteria</taxon>
        <taxon>Bacillati</taxon>
        <taxon>Actinomycetota</taxon>
        <taxon>Coriobacteriia</taxon>
        <taxon>Coriobacteriales</taxon>
        <taxon>Coriobacteriaceae</taxon>
        <taxon>Collinsella</taxon>
    </lineage>
</organism>
<dbReference type="PANTHER" id="PTHR10937:SF14">
    <property type="entry name" value="FRUCTOSELYSINE 6-PHOSPHATE DEGLYCASE"/>
    <property type="match status" value="1"/>
</dbReference>
<gene>
    <name evidence="2" type="ORF">DXC81_05645</name>
</gene>
<dbReference type="EMBL" id="QSRJ01000005">
    <property type="protein sequence ID" value="RGL10514.1"/>
    <property type="molecule type" value="Genomic_DNA"/>
</dbReference>
<dbReference type="GO" id="GO:0097367">
    <property type="term" value="F:carbohydrate derivative binding"/>
    <property type="evidence" value="ECO:0007669"/>
    <property type="project" value="InterPro"/>
</dbReference>
<dbReference type="Gene3D" id="3.40.50.10490">
    <property type="entry name" value="Glucose-6-phosphate isomerase like protein, domain 1"/>
    <property type="match status" value="2"/>
</dbReference>
<dbReference type="PROSITE" id="PS51464">
    <property type="entry name" value="SIS"/>
    <property type="match status" value="1"/>
</dbReference>
<dbReference type="GO" id="GO:0006047">
    <property type="term" value="P:UDP-N-acetylglucosamine metabolic process"/>
    <property type="evidence" value="ECO:0007669"/>
    <property type="project" value="TreeGrafter"/>
</dbReference>
<evidence type="ECO:0000313" key="3">
    <source>
        <dbReference type="Proteomes" id="UP000260943"/>
    </source>
</evidence>
<evidence type="ECO:0000313" key="2">
    <source>
        <dbReference type="EMBL" id="RGL10514.1"/>
    </source>
</evidence>
<proteinExistence type="predicted"/>
<dbReference type="InterPro" id="IPR001347">
    <property type="entry name" value="SIS_dom"/>
</dbReference>
<dbReference type="SUPFAM" id="SSF53697">
    <property type="entry name" value="SIS domain"/>
    <property type="match status" value="1"/>
</dbReference>
<dbReference type="GO" id="GO:0006002">
    <property type="term" value="P:fructose 6-phosphate metabolic process"/>
    <property type="evidence" value="ECO:0007669"/>
    <property type="project" value="TreeGrafter"/>
</dbReference>
<protein>
    <submittedName>
        <fullName evidence="2">SIS domain-containing protein</fullName>
    </submittedName>
</protein>
<feature type="domain" description="SIS" evidence="1">
    <location>
        <begin position="34"/>
        <end position="174"/>
    </location>
</feature>
<reference evidence="2 3" key="1">
    <citation type="submission" date="2018-08" db="EMBL/GenBank/DDBJ databases">
        <title>A genome reference for cultivated species of the human gut microbiota.</title>
        <authorList>
            <person name="Zou Y."/>
            <person name="Xue W."/>
            <person name="Luo G."/>
        </authorList>
    </citation>
    <scope>NUCLEOTIDE SEQUENCE [LARGE SCALE GENOMIC DNA]</scope>
    <source>
        <strain evidence="2 3">TF08-14</strain>
    </source>
</reference>
<dbReference type="PANTHER" id="PTHR10937">
    <property type="entry name" value="GLUCOSAMINE--FRUCTOSE-6-PHOSPHATE AMINOTRANSFERASE, ISOMERIZING"/>
    <property type="match status" value="1"/>
</dbReference>
<comment type="caution">
    <text evidence="2">The sequence shown here is derived from an EMBL/GenBank/DDBJ whole genome shotgun (WGS) entry which is preliminary data.</text>
</comment>
<dbReference type="InterPro" id="IPR046348">
    <property type="entry name" value="SIS_dom_sf"/>
</dbReference>
<dbReference type="Proteomes" id="UP000260943">
    <property type="component" value="Unassembled WGS sequence"/>
</dbReference>
<dbReference type="RefSeq" id="WP_117679570.1">
    <property type="nucleotide sequence ID" value="NZ_QSRJ01000005.1"/>
</dbReference>
<name>A0A3E4QUM8_9ACTN</name>
<dbReference type="GO" id="GO:0006487">
    <property type="term" value="P:protein N-linked glycosylation"/>
    <property type="evidence" value="ECO:0007669"/>
    <property type="project" value="TreeGrafter"/>
</dbReference>
<evidence type="ECO:0000259" key="1">
    <source>
        <dbReference type="PROSITE" id="PS51464"/>
    </source>
</evidence>
<dbReference type="AlphaFoldDB" id="A0A3E4QUM8"/>